<dbReference type="Proteomes" id="UP000017862">
    <property type="component" value="Chromosome"/>
</dbReference>
<evidence type="ECO:0000256" key="12">
    <source>
        <dbReference type="RuleBase" id="RU365087"/>
    </source>
</evidence>
<dbReference type="AlphaFoldDB" id="U6B5Q2"/>
<dbReference type="STRING" id="1261131.lam_834"/>
<evidence type="ECO:0000256" key="5">
    <source>
        <dbReference type="ARBA" id="ARBA00022475"/>
    </source>
</evidence>
<sequence length="141" mass="15640">MEIFVIVMHLLIVFGLVCVILVQSSDSTAFGSSSPSRFLSRGASNNFQVRITAVLAFLFFSTSILLGFISRYKYMQYTKSMHKDVVASKDKTVDYNPIKSSSVTDKKVAVRNEPSASNNSSKKSSMSNSRKNESIPHNSKK</sequence>
<feature type="region of interest" description="Disordered" evidence="13">
    <location>
        <begin position="95"/>
        <end position="141"/>
    </location>
</feature>
<evidence type="ECO:0000256" key="11">
    <source>
        <dbReference type="ARBA" id="ARBA00025182"/>
    </source>
</evidence>
<evidence type="ECO:0000256" key="1">
    <source>
        <dbReference type="ARBA" id="ARBA00004651"/>
    </source>
</evidence>
<proteinExistence type="inferred from homology"/>
<evidence type="ECO:0000256" key="4">
    <source>
        <dbReference type="ARBA" id="ARBA00022448"/>
    </source>
</evidence>
<dbReference type="KEGG" id="lar:lam_834"/>
<comment type="subcellular location">
    <subcellularLocation>
        <location evidence="1 12">Cell membrane</location>
        <topology evidence="1 12">Multi-pass membrane protein</topology>
    </subcellularLocation>
</comment>
<dbReference type="GO" id="GO:0043952">
    <property type="term" value="P:protein transport by the Sec complex"/>
    <property type="evidence" value="ECO:0007669"/>
    <property type="project" value="TreeGrafter"/>
</dbReference>
<dbReference type="GO" id="GO:0065002">
    <property type="term" value="P:intracellular protein transmembrane transport"/>
    <property type="evidence" value="ECO:0007669"/>
    <property type="project" value="TreeGrafter"/>
</dbReference>
<reference evidence="14 15" key="1">
    <citation type="journal article" date="2014" name="Mol. Plant Microbe Interact.">
        <title>The complete genome sequence of Candidatus Liberibacter americanus, associated with citrus Huanglongbing.</title>
        <authorList>
            <person name="Wulff N.A."/>
            <person name="Zhang S."/>
            <person name="Setubal J.C."/>
            <person name="Almeida N.F."/>
            <person name="Martins E.C."/>
            <person name="Harakava R."/>
            <person name="Kumar D."/>
            <person name="Rangel L.T."/>
            <person name="Foissac X."/>
            <person name="Bove J."/>
            <person name="Gabriel D.W."/>
        </authorList>
    </citation>
    <scope>NUCLEOTIDE SEQUENCE [LARGE SCALE GENOMIC DNA]</scope>
    <source>
        <strain evidence="14 15">Sao Paulo</strain>
    </source>
</reference>
<dbReference type="PANTHER" id="PTHR34182">
    <property type="entry name" value="PROTEIN-EXPORT MEMBRANE PROTEIN SECG"/>
    <property type="match status" value="1"/>
</dbReference>
<feature type="transmembrane region" description="Helical" evidence="12">
    <location>
        <begin position="47"/>
        <end position="69"/>
    </location>
</feature>
<name>U6B5Q2_9HYPH</name>
<evidence type="ECO:0000256" key="6">
    <source>
        <dbReference type="ARBA" id="ARBA00022692"/>
    </source>
</evidence>
<dbReference type="GO" id="GO:0005886">
    <property type="term" value="C:plasma membrane"/>
    <property type="evidence" value="ECO:0007669"/>
    <property type="project" value="UniProtKB-SubCell"/>
</dbReference>
<gene>
    <name evidence="14" type="primary">secG</name>
    <name evidence="14" type="ORF">lam_834</name>
</gene>
<dbReference type="EMBL" id="CP006604">
    <property type="protein sequence ID" value="AHA28173.1"/>
    <property type="molecule type" value="Genomic_DNA"/>
</dbReference>
<keyword evidence="6 12" id="KW-0812">Transmembrane</keyword>
<evidence type="ECO:0000256" key="2">
    <source>
        <dbReference type="ARBA" id="ARBA00008445"/>
    </source>
</evidence>
<dbReference type="GO" id="GO:0009306">
    <property type="term" value="P:protein secretion"/>
    <property type="evidence" value="ECO:0007669"/>
    <property type="project" value="UniProtKB-UniRule"/>
</dbReference>
<dbReference type="GO" id="GO:0015450">
    <property type="term" value="F:protein-transporting ATPase activity"/>
    <property type="evidence" value="ECO:0007669"/>
    <property type="project" value="UniProtKB-UniRule"/>
</dbReference>
<keyword evidence="4 12" id="KW-0813">Transport</keyword>
<keyword evidence="7 12" id="KW-0653">Protein transport</keyword>
<dbReference type="RefSeq" id="WP_007557517.1">
    <property type="nucleotide sequence ID" value="NC_022793.1"/>
</dbReference>
<evidence type="ECO:0000313" key="14">
    <source>
        <dbReference type="EMBL" id="AHA28173.1"/>
    </source>
</evidence>
<comment type="function">
    <text evidence="11 12">Involved in protein export. Participates in an early event of protein translocation.</text>
</comment>
<evidence type="ECO:0000256" key="13">
    <source>
        <dbReference type="SAM" id="MobiDB-lite"/>
    </source>
</evidence>
<keyword evidence="15" id="KW-1185">Reference proteome</keyword>
<feature type="compositionally biased region" description="Low complexity" evidence="13">
    <location>
        <begin position="115"/>
        <end position="129"/>
    </location>
</feature>
<comment type="caution">
    <text evidence="12">Lacks conserved residue(s) required for the propagation of feature annotation.</text>
</comment>
<dbReference type="PANTHER" id="PTHR34182:SF1">
    <property type="entry name" value="PROTEIN-EXPORT MEMBRANE PROTEIN SECG"/>
    <property type="match status" value="1"/>
</dbReference>
<dbReference type="NCBIfam" id="TIGR00810">
    <property type="entry name" value="secG"/>
    <property type="match status" value="1"/>
</dbReference>
<protein>
    <recommendedName>
        <fullName evidence="3 12">Protein-export membrane protein SecG</fullName>
    </recommendedName>
</protein>
<evidence type="ECO:0000256" key="8">
    <source>
        <dbReference type="ARBA" id="ARBA00022989"/>
    </source>
</evidence>
<organism evidence="14 15">
    <name type="scientific">Candidatus Liberibacter americanus str. Sao Paulo</name>
    <dbReference type="NCBI Taxonomy" id="1261131"/>
    <lineage>
        <taxon>Bacteria</taxon>
        <taxon>Pseudomonadati</taxon>
        <taxon>Pseudomonadota</taxon>
        <taxon>Alphaproteobacteria</taxon>
        <taxon>Hyphomicrobiales</taxon>
        <taxon>Rhizobiaceae</taxon>
        <taxon>Liberibacter</taxon>
    </lineage>
</organism>
<dbReference type="eggNOG" id="COG1314">
    <property type="taxonomic scope" value="Bacteria"/>
</dbReference>
<evidence type="ECO:0000256" key="9">
    <source>
        <dbReference type="ARBA" id="ARBA00023010"/>
    </source>
</evidence>
<keyword evidence="9 12" id="KW-0811">Translocation</keyword>
<keyword evidence="8 12" id="KW-1133">Transmembrane helix</keyword>
<dbReference type="PATRIC" id="fig|1261131.3.peg.804"/>
<comment type="similarity">
    <text evidence="2 12">Belongs to the SecG family.</text>
</comment>
<keyword evidence="5 12" id="KW-1003">Cell membrane</keyword>
<accession>U6B5Q2</accession>
<evidence type="ECO:0000256" key="3">
    <source>
        <dbReference type="ARBA" id="ARBA00017876"/>
    </source>
</evidence>
<keyword evidence="10 12" id="KW-0472">Membrane</keyword>
<evidence type="ECO:0000313" key="15">
    <source>
        <dbReference type="Proteomes" id="UP000017862"/>
    </source>
</evidence>
<evidence type="ECO:0000256" key="10">
    <source>
        <dbReference type="ARBA" id="ARBA00023136"/>
    </source>
</evidence>
<evidence type="ECO:0000256" key="7">
    <source>
        <dbReference type="ARBA" id="ARBA00022927"/>
    </source>
</evidence>
<dbReference type="Pfam" id="PF03840">
    <property type="entry name" value="SecG"/>
    <property type="match status" value="1"/>
</dbReference>
<dbReference type="HOGENOM" id="CLU_151781_0_0_5"/>
<dbReference type="InterPro" id="IPR004692">
    <property type="entry name" value="SecG"/>
</dbReference>